<dbReference type="Proteomes" id="UP000238701">
    <property type="component" value="Unassembled WGS sequence"/>
</dbReference>
<dbReference type="GO" id="GO:0009380">
    <property type="term" value="C:excinuclease repair complex"/>
    <property type="evidence" value="ECO:0007669"/>
    <property type="project" value="TreeGrafter"/>
</dbReference>
<accession>A0A2U3K683</accession>
<name>A0A2U3K683_9BACT</name>
<protein>
    <submittedName>
        <fullName evidence="1">UvrB/UvrC protein</fullName>
    </submittedName>
</protein>
<dbReference type="InterPro" id="IPR050066">
    <property type="entry name" value="UvrABC_protein_C"/>
</dbReference>
<evidence type="ECO:0000313" key="1">
    <source>
        <dbReference type="EMBL" id="SPF35171.1"/>
    </source>
</evidence>
<dbReference type="PANTHER" id="PTHR30562">
    <property type="entry name" value="UVRC/OXIDOREDUCTASE"/>
    <property type="match status" value="1"/>
</dbReference>
<dbReference type="AlphaFoldDB" id="A0A2U3K683"/>
<dbReference type="PANTHER" id="PTHR30562:SF1">
    <property type="entry name" value="UVRABC SYSTEM PROTEIN C"/>
    <property type="match status" value="1"/>
</dbReference>
<gene>
    <name evidence="1" type="ORF">SBA1_140062</name>
</gene>
<evidence type="ECO:0000313" key="2">
    <source>
        <dbReference type="Proteomes" id="UP000238701"/>
    </source>
</evidence>
<organism evidence="1 2">
    <name type="scientific">Candidatus Sulfotelmatobacter kueseliae</name>
    <dbReference type="NCBI Taxonomy" id="2042962"/>
    <lineage>
        <taxon>Bacteria</taxon>
        <taxon>Pseudomonadati</taxon>
        <taxon>Acidobacteriota</taxon>
        <taxon>Terriglobia</taxon>
        <taxon>Terriglobales</taxon>
        <taxon>Candidatus Korobacteraceae</taxon>
        <taxon>Candidatus Sulfotelmatobacter</taxon>
    </lineage>
</organism>
<sequence length="386" mass="43580">MLTHRLEFAPGRDREIFATVPAAPAVFLLRGADAQAEPYVSKTANLRRRLQRLLGPVEERTKKLNLRDRVRSIEYTPTGSDFESGFLLYTVLRAAFPKTYSARLRFRFAPLVKLHLENEYPRASITTRLGRLNGRSLYYGPFVSRVAAEKFMNDSLDFFKMRRCVDDLHPDPKFPGCIYSEMKMCLAPCFKGCTDEEYDVEVNRVQAYFDSAGDSLLRQFSAEREAASANLAFEEAAAIHARVEKLKPVLSQLPEIVQRLDRMSALIIQPSHLTGSVAFSRITGGRISGPIPFCIQPAEHAKSQSMESRVEEALASLAPTKAKSALETMEHLAMLKRWYYRSSRTGEIFFADAKGELPMRRVVRGISRVFRGEKPEPNTDGSFPAL</sequence>
<dbReference type="GO" id="GO:0006974">
    <property type="term" value="P:DNA damage response"/>
    <property type="evidence" value="ECO:0007669"/>
    <property type="project" value="TreeGrafter"/>
</dbReference>
<dbReference type="EMBL" id="OMOD01000046">
    <property type="protein sequence ID" value="SPF35171.1"/>
    <property type="molecule type" value="Genomic_DNA"/>
</dbReference>
<reference evidence="2" key="1">
    <citation type="submission" date="2018-02" db="EMBL/GenBank/DDBJ databases">
        <authorList>
            <person name="Hausmann B."/>
        </authorList>
    </citation>
    <scope>NUCLEOTIDE SEQUENCE [LARGE SCALE GENOMIC DNA]</scope>
    <source>
        <strain evidence="2">Peat soil MAG SbA1</strain>
    </source>
</reference>
<proteinExistence type="predicted"/>
<dbReference type="OrthoDB" id="9803913at2"/>